<evidence type="ECO:0000256" key="9">
    <source>
        <dbReference type="ARBA" id="ARBA00022892"/>
    </source>
</evidence>
<evidence type="ECO:0000256" key="4">
    <source>
        <dbReference type="ARBA" id="ARBA00020256"/>
    </source>
</evidence>
<dbReference type="Proteomes" id="UP001153076">
    <property type="component" value="Unassembled WGS sequence"/>
</dbReference>
<dbReference type="EMBL" id="JAKOGI010000193">
    <property type="protein sequence ID" value="KAJ8440298.1"/>
    <property type="molecule type" value="Genomic_DNA"/>
</dbReference>
<dbReference type="GO" id="GO:0006886">
    <property type="term" value="P:intracellular protein transport"/>
    <property type="evidence" value="ECO:0007669"/>
    <property type="project" value="TreeGrafter"/>
</dbReference>
<dbReference type="AlphaFoldDB" id="A0A9Q1KCF1"/>
<dbReference type="OrthoDB" id="41266at2759"/>
<dbReference type="GO" id="GO:0003924">
    <property type="term" value="F:GTPase activity"/>
    <property type="evidence" value="ECO:0007669"/>
    <property type="project" value="TreeGrafter"/>
</dbReference>
<evidence type="ECO:0000256" key="8">
    <source>
        <dbReference type="ARBA" id="ARBA00022824"/>
    </source>
</evidence>
<evidence type="ECO:0000256" key="2">
    <source>
        <dbReference type="ARBA" id="ARBA00005619"/>
    </source>
</evidence>
<keyword evidence="5 15" id="KW-0812">Transmembrane</keyword>
<dbReference type="PANTHER" id="PTHR45909:SF1">
    <property type="entry name" value="ADP-RIBOSYLATION FACTOR-RELATED PROTEIN 1"/>
    <property type="match status" value="1"/>
</dbReference>
<dbReference type="InterPro" id="IPR027417">
    <property type="entry name" value="P-loop_NTPase"/>
</dbReference>
<evidence type="ECO:0000256" key="6">
    <source>
        <dbReference type="ARBA" id="ARBA00022707"/>
    </source>
</evidence>
<dbReference type="InterPro" id="IPR024156">
    <property type="entry name" value="Small_GTPase_ARF"/>
</dbReference>
<dbReference type="Gene3D" id="3.40.50.300">
    <property type="entry name" value="P-loop containing nucleotide triphosphate hydrolases"/>
    <property type="match status" value="1"/>
</dbReference>
<dbReference type="SMART" id="SM00177">
    <property type="entry name" value="ARF"/>
    <property type="match status" value="1"/>
</dbReference>
<keyword evidence="6" id="KW-0519">Myristate</keyword>
<proteinExistence type="inferred from homology"/>
<evidence type="ECO:0000256" key="14">
    <source>
        <dbReference type="ARBA" id="ARBA00023170"/>
    </source>
</evidence>
<sequence>MSESVPGRPVTARRTSAIANSGPIFPLFSLLVYIADCKMDDIDQLKIKLLDGFELGKVKLQQVLIQAQQKIQETPNVQLYTAIGVLVATILLSLLVRLFKRKNSNRIVLAGLPGSGKTVLFYQLRDGSSGQGTVTSMDPNEDTFVLHSETTKRGKFKPVNLIDVPGHLRLRPKLDEYLPQAAGLIFVIDALEFLPNFRAASEYLYDILTKASIIKKKIPLLIVCNKSEKVTAHSKEFIRKQLEKEIDKLRASRTGVSDADITSEYTLGVSGQPFAFSQCQNKVTFAEASALTGDISQVEEFIREHVKL</sequence>
<reference evidence="16" key="1">
    <citation type="submission" date="2022-04" db="EMBL/GenBank/DDBJ databases">
        <title>Carnegiea gigantea Genome sequencing and assembly v2.</title>
        <authorList>
            <person name="Copetti D."/>
            <person name="Sanderson M.J."/>
            <person name="Burquez A."/>
            <person name="Wojciechowski M.F."/>
        </authorList>
    </citation>
    <scope>NUCLEOTIDE SEQUENCE</scope>
    <source>
        <strain evidence="16">SGP5-SGP5p</strain>
        <tissue evidence="16">Aerial part</tissue>
    </source>
</reference>
<evidence type="ECO:0000256" key="13">
    <source>
        <dbReference type="ARBA" id="ARBA00023136"/>
    </source>
</evidence>
<gene>
    <name evidence="16" type="ORF">Cgig2_012734</name>
</gene>
<keyword evidence="13 15" id="KW-0472">Membrane</keyword>
<keyword evidence="10" id="KW-0653">Protein transport</keyword>
<comment type="similarity">
    <text evidence="3">Belongs to the small GTPase superfamily. Arf family.</text>
</comment>
<dbReference type="CDD" id="cd04105">
    <property type="entry name" value="SR_beta"/>
    <property type="match status" value="1"/>
</dbReference>
<feature type="transmembrane region" description="Helical" evidence="15">
    <location>
        <begin position="79"/>
        <end position="99"/>
    </location>
</feature>
<comment type="similarity">
    <text evidence="2">Belongs to the SRP receptor beta subunit family.</text>
</comment>
<evidence type="ECO:0000256" key="7">
    <source>
        <dbReference type="ARBA" id="ARBA00022741"/>
    </source>
</evidence>
<keyword evidence="14" id="KW-0675">Receptor</keyword>
<protein>
    <recommendedName>
        <fullName evidence="4">Signal recognition particle receptor subunit beta</fullName>
    </recommendedName>
</protein>
<evidence type="ECO:0000256" key="5">
    <source>
        <dbReference type="ARBA" id="ARBA00022692"/>
    </source>
</evidence>
<keyword evidence="8" id="KW-0256">Endoplasmic reticulum</keyword>
<dbReference type="PANTHER" id="PTHR45909">
    <property type="entry name" value="ADP-RIBOSYLATION FACTOR-RELATED PROTEIN 1"/>
    <property type="match status" value="1"/>
</dbReference>
<keyword evidence="6" id="KW-0449">Lipoprotein</keyword>
<dbReference type="SUPFAM" id="SSF52540">
    <property type="entry name" value="P-loop containing nucleoside triphosphate hydrolases"/>
    <property type="match status" value="1"/>
</dbReference>
<dbReference type="NCBIfam" id="TIGR00231">
    <property type="entry name" value="small_GTP"/>
    <property type="match status" value="1"/>
</dbReference>
<dbReference type="InterPro" id="IPR019009">
    <property type="entry name" value="SRP_receptor_beta_su"/>
</dbReference>
<accession>A0A9Q1KCF1</accession>
<evidence type="ECO:0000313" key="16">
    <source>
        <dbReference type="EMBL" id="KAJ8440298.1"/>
    </source>
</evidence>
<evidence type="ECO:0000256" key="10">
    <source>
        <dbReference type="ARBA" id="ARBA00022927"/>
    </source>
</evidence>
<keyword evidence="12" id="KW-0342">GTP-binding</keyword>
<dbReference type="GO" id="GO:0005789">
    <property type="term" value="C:endoplasmic reticulum membrane"/>
    <property type="evidence" value="ECO:0007669"/>
    <property type="project" value="UniProtKB-SubCell"/>
</dbReference>
<dbReference type="InterPro" id="IPR005225">
    <property type="entry name" value="Small_GTP-bd"/>
</dbReference>
<keyword evidence="7" id="KW-0547">Nucleotide-binding</keyword>
<dbReference type="PROSITE" id="PS51417">
    <property type="entry name" value="ARF"/>
    <property type="match status" value="1"/>
</dbReference>
<dbReference type="GO" id="GO:0034067">
    <property type="term" value="P:protein localization to Golgi apparatus"/>
    <property type="evidence" value="ECO:0007669"/>
    <property type="project" value="TreeGrafter"/>
</dbReference>
<organism evidence="16 17">
    <name type="scientific">Carnegiea gigantea</name>
    <dbReference type="NCBI Taxonomy" id="171969"/>
    <lineage>
        <taxon>Eukaryota</taxon>
        <taxon>Viridiplantae</taxon>
        <taxon>Streptophyta</taxon>
        <taxon>Embryophyta</taxon>
        <taxon>Tracheophyta</taxon>
        <taxon>Spermatophyta</taxon>
        <taxon>Magnoliopsida</taxon>
        <taxon>eudicotyledons</taxon>
        <taxon>Gunneridae</taxon>
        <taxon>Pentapetalae</taxon>
        <taxon>Caryophyllales</taxon>
        <taxon>Cactineae</taxon>
        <taxon>Cactaceae</taxon>
        <taxon>Cactoideae</taxon>
        <taxon>Echinocereeae</taxon>
        <taxon>Carnegiea</taxon>
    </lineage>
</organism>
<comment type="subcellular location">
    <subcellularLocation>
        <location evidence="1">Endoplasmic reticulum membrane</location>
        <topology evidence="1">Single-pass membrane protein</topology>
    </subcellularLocation>
</comment>
<keyword evidence="10" id="KW-0813">Transport</keyword>
<dbReference type="GO" id="GO:0005794">
    <property type="term" value="C:Golgi apparatus"/>
    <property type="evidence" value="ECO:0007669"/>
    <property type="project" value="TreeGrafter"/>
</dbReference>
<name>A0A9Q1KCF1_9CARY</name>
<keyword evidence="9" id="KW-0931">ER-Golgi transport</keyword>
<evidence type="ECO:0000256" key="3">
    <source>
        <dbReference type="ARBA" id="ARBA00010290"/>
    </source>
</evidence>
<dbReference type="GO" id="GO:0043001">
    <property type="term" value="P:Golgi to plasma membrane protein transport"/>
    <property type="evidence" value="ECO:0007669"/>
    <property type="project" value="TreeGrafter"/>
</dbReference>
<evidence type="ECO:0000313" key="17">
    <source>
        <dbReference type="Proteomes" id="UP001153076"/>
    </source>
</evidence>
<keyword evidence="11 15" id="KW-1133">Transmembrane helix</keyword>
<evidence type="ECO:0000256" key="1">
    <source>
        <dbReference type="ARBA" id="ARBA00004389"/>
    </source>
</evidence>
<evidence type="ECO:0000256" key="11">
    <source>
        <dbReference type="ARBA" id="ARBA00022989"/>
    </source>
</evidence>
<dbReference type="Pfam" id="PF09439">
    <property type="entry name" value="SRPRB"/>
    <property type="match status" value="1"/>
</dbReference>
<comment type="caution">
    <text evidence="16">The sequence shown here is derived from an EMBL/GenBank/DDBJ whole genome shotgun (WGS) entry which is preliminary data.</text>
</comment>
<evidence type="ECO:0000256" key="12">
    <source>
        <dbReference type="ARBA" id="ARBA00023134"/>
    </source>
</evidence>
<evidence type="ECO:0000256" key="15">
    <source>
        <dbReference type="SAM" id="Phobius"/>
    </source>
</evidence>
<keyword evidence="17" id="KW-1185">Reference proteome</keyword>
<dbReference type="GO" id="GO:0005525">
    <property type="term" value="F:GTP binding"/>
    <property type="evidence" value="ECO:0007669"/>
    <property type="project" value="UniProtKB-KW"/>
</dbReference>